<name>A0A8J4YBM6_CHIOP</name>
<organism evidence="3 4">
    <name type="scientific">Chionoecetes opilio</name>
    <name type="common">Atlantic snow crab</name>
    <name type="synonym">Cancer opilio</name>
    <dbReference type="NCBI Taxonomy" id="41210"/>
    <lineage>
        <taxon>Eukaryota</taxon>
        <taxon>Metazoa</taxon>
        <taxon>Ecdysozoa</taxon>
        <taxon>Arthropoda</taxon>
        <taxon>Crustacea</taxon>
        <taxon>Multicrustacea</taxon>
        <taxon>Malacostraca</taxon>
        <taxon>Eumalacostraca</taxon>
        <taxon>Eucarida</taxon>
        <taxon>Decapoda</taxon>
        <taxon>Pleocyemata</taxon>
        <taxon>Brachyura</taxon>
        <taxon>Eubrachyura</taxon>
        <taxon>Majoidea</taxon>
        <taxon>Majidae</taxon>
        <taxon>Chionoecetes</taxon>
    </lineage>
</organism>
<proteinExistence type="predicted"/>
<feature type="transmembrane region" description="Helical" evidence="2">
    <location>
        <begin position="171"/>
        <end position="189"/>
    </location>
</feature>
<dbReference type="OrthoDB" id="5667at2759"/>
<dbReference type="PANTHER" id="PTHR11360:SF306">
    <property type="entry name" value="RE01051P"/>
    <property type="match status" value="1"/>
</dbReference>
<accession>A0A8J4YBM6</accession>
<feature type="transmembrane region" description="Helical" evidence="2">
    <location>
        <begin position="492"/>
        <end position="509"/>
    </location>
</feature>
<comment type="caution">
    <text evidence="3">The sequence shown here is derived from an EMBL/GenBank/DDBJ whole genome shotgun (WGS) entry which is preliminary data.</text>
</comment>
<evidence type="ECO:0000256" key="2">
    <source>
        <dbReference type="SAM" id="Phobius"/>
    </source>
</evidence>
<feature type="transmembrane region" description="Helical" evidence="2">
    <location>
        <begin position="195"/>
        <end position="218"/>
    </location>
</feature>
<feature type="transmembrane region" description="Helical" evidence="2">
    <location>
        <begin position="230"/>
        <end position="251"/>
    </location>
</feature>
<feature type="transmembrane region" description="Helical" evidence="2">
    <location>
        <begin position="549"/>
        <end position="571"/>
    </location>
</feature>
<evidence type="ECO:0000313" key="4">
    <source>
        <dbReference type="Proteomes" id="UP000770661"/>
    </source>
</evidence>
<dbReference type="SUPFAM" id="SSF103473">
    <property type="entry name" value="MFS general substrate transporter"/>
    <property type="match status" value="1"/>
</dbReference>
<feature type="transmembrane region" description="Helical" evidence="2">
    <location>
        <begin position="458"/>
        <end position="480"/>
    </location>
</feature>
<keyword evidence="4" id="KW-1185">Reference proteome</keyword>
<feature type="compositionally biased region" description="Basic residues" evidence="1">
    <location>
        <begin position="63"/>
        <end position="73"/>
    </location>
</feature>
<dbReference type="AlphaFoldDB" id="A0A8J4YBM6"/>
<feature type="transmembrane region" description="Helical" evidence="2">
    <location>
        <begin position="424"/>
        <end position="446"/>
    </location>
</feature>
<feature type="transmembrane region" description="Helical" evidence="2">
    <location>
        <begin position="100"/>
        <end position="120"/>
    </location>
</feature>
<dbReference type="Gene3D" id="1.20.1250.20">
    <property type="entry name" value="MFS general substrate transporter like domains"/>
    <property type="match status" value="2"/>
</dbReference>
<dbReference type="EMBL" id="JACEEZ010007263">
    <property type="protein sequence ID" value="KAG0724177.1"/>
    <property type="molecule type" value="Genomic_DNA"/>
</dbReference>
<feature type="transmembrane region" description="Helical" evidence="2">
    <location>
        <begin position="140"/>
        <end position="159"/>
    </location>
</feature>
<gene>
    <name evidence="3" type="primary">SLC16A9_1</name>
    <name evidence="3" type="ORF">GWK47_041165</name>
</gene>
<dbReference type="InterPro" id="IPR011701">
    <property type="entry name" value="MFS"/>
</dbReference>
<feature type="transmembrane region" description="Helical" evidence="2">
    <location>
        <begin position="515"/>
        <end position="537"/>
    </location>
</feature>
<reference evidence="3" key="1">
    <citation type="submission" date="2020-07" db="EMBL/GenBank/DDBJ databases">
        <title>The High-quality genome of the commercially important snow crab, Chionoecetes opilio.</title>
        <authorList>
            <person name="Jeong J.-H."/>
            <person name="Ryu S."/>
        </authorList>
    </citation>
    <scope>NUCLEOTIDE SEQUENCE</scope>
    <source>
        <strain evidence="3">MADBK_172401_WGS</strain>
        <tissue evidence="3">Digestive gland</tissue>
    </source>
</reference>
<feature type="region of interest" description="Disordered" evidence="1">
    <location>
        <begin position="1"/>
        <end position="25"/>
    </location>
</feature>
<evidence type="ECO:0000256" key="1">
    <source>
        <dbReference type="SAM" id="MobiDB-lite"/>
    </source>
</evidence>
<dbReference type="InterPro" id="IPR036259">
    <property type="entry name" value="MFS_trans_sf"/>
</dbReference>
<keyword evidence="2" id="KW-0812">Transmembrane</keyword>
<evidence type="ECO:0000313" key="3">
    <source>
        <dbReference type="EMBL" id="KAG0724177.1"/>
    </source>
</evidence>
<feature type="region of interest" description="Disordered" evidence="1">
    <location>
        <begin position="41"/>
        <end position="84"/>
    </location>
</feature>
<dbReference type="GO" id="GO:0008028">
    <property type="term" value="F:monocarboxylic acid transmembrane transporter activity"/>
    <property type="evidence" value="ECO:0007669"/>
    <property type="project" value="TreeGrafter"/>
</dbReference>
<dbReference type="PANTHER" id="PTHR11360">
    <property type="entry name" value="MONOCARBOXYLATE TRANSPORTER"/>
    <property type="match status" value="1"/>
</dbReference>
<keyword evidence="2" id="KW-0472">Membrane</keyword>
<keyword evidence="2" id="KW-1133">Transmembrane helix</keyword>
<sequence length="661" mass="71577">MAADRGTETEVEVARVAPKCQGQREGKCQGINAYKKVWREDDKSCGCSGDEGDAAGGRDRDKTHHHHHQRHHPAGNNHTVRPSKDQDVAKPYRMVPPDGGWGWMVALGTFLIATLLPTLGPCFGVLFSGYLLAAGSSSTSTAWIFSLQCFLWFTSALLARPLTQEFGWRPVALSGSAVASVGMTLSAFAPNPAFLFFSFSLLTGFGGGLVTCQCFTILPHYFQRLRGLTNAIMMSGICIGQFVGPLFARYLQDTYGFRGATLILGGVLFNSCIGASFFHPYEWHQKKVPAEEQPEELQVAPLPINSKAKGSPSLTHGLVMSPSASSFVGSTGEPEGDVSLAARARLLGRLEGWKTSASSSRQSSRYNSTLSLSSMDAVSLATMPLDDEQEKAHKEAQRGRQDSLPVRVIKSIIKDMGALKSLRACIICFGAIMSINALLNFIMMVPFAMMDAGFSKDTAAWCVSVSAGCNLVTRVLVCVLSDFPRFNKRLTYMFGFMLVASSITAFTVFSTPNTLLAVMAVYGVGVGASMGIYNLVIIDVMGVERLAEVFGASSCCAAVGFICIGPLIGFIRDVTQSYAIAMRVAAGMYVLGLAAWTFMSQAERHDLRRELGKAGKEATKATVKGTTRHLTSCTSETHTSQHFTRRLKNLLRHFTPNMFPV</sequence>
<dbReference type="Pfam" id="PF07690">
    <property type="entry name" value="MFS_1"/>
    <property type="match status" value="2"/>
</dbReference>
<feature type="transmembrane region" description="Helical" evidence="2">
    <location>
        <begin position="577"/>
        <end position="599"/>
    </location>
</feature>
<protein>
    <submittedName>
        <fullName evidence="3">Monocarboxylate transporter 9</fullName>
    </submittedName>
</protein>
<dbReference type="InterPro" id="IPR050327">
    <property type="entry name" value="Proton-linked_MCT"/>
</dbReference>
<feature type="transmembrane region" description="Helical" evidence="2">
    <location>
        <begin position="257"/>
        <end position="278"/>
    </location>
</feature>
<dbReference type="Proteomes" id="UP000770661">
    <property type="component" value="Unassembled WGS sequence"/>
</dbReference>